<evidence type="ECO:0000256" key="1">
    <source>
        <dbReference type="SAM" id="SignalP"/>
    </source>
</evidence>
<dbReference type="SUPFAM" id="SSF51445">
    <property type="entry name" value="(Trans)glycosidases"/>
    <property type="match status" value="1"/>
</dbReference>
<dbReference type="PANTHER" id="PTHR12631">
    <property type="entry name" value="ALPHA-L-IDURONIDASE"/>
    <property type="match status" value="1"/>
</dbReference>
<feature type="chain" id="PRO_5017038917" evidence="1">
    <location>
        <begin position="24"/>
        <end position="371"/>
    </location>
</feature>
<dbReference type="PANTHER" id="PTHR12631:SF10">
    <property type="entry name" value="BETA-XYLOSIDASE-LIKE PROTEIN-RELATED"/>
    <property type="match status" value="1"/>
</dbReference>
<dbReference type="RefSeq" id="WP_087860448.1">
    <property type="nucleotide sequence ID" value="NZ_JAMWJE010000004.1"/>
</dbReference>
<organism evidence="2">
    <name type="scientific">Klebsiella aerogenes</name>
    <name type="common">Enterobacter aerogenes</name>
    <dbReference type="NCBI Taxonomy" id="548"/>
    <lineage>
        <taxon>Bacteria</taxon>
        <taxon>Pseudomonadati</taxon>
        <taxon>Pseudomonadota</taxon>
        <taxon>Gammaproteobacteria</taxon>
        <taxon>Enterobacterales</taxon>
        <taxon>Enterobacteriaceae</taxon>
        <taxon>Klebsiella/Raoultella group</taxon>
        <taxon>Klebsiella</taxon>
    </lineage>
</organism>
<gene>
    <name evidence="2" type="primary">orf9</name>
</gene>
<dbReference type="GO" id="GO:0004553">
    <property type="term" value="F:hydrolase activity, hydrolyzing O-glycosyl compounds"/>
    <property type="evidence" value="ECO:0007669"/>
    <property type="project" value="TreeGrafter"/>
</dbReference>
<dbReference type="EMBL" id="MF687357">
    <property type="protein sequence ID" value="AXR70459.1"/>
    <property type="molecule type" value="Genomic_DNA"/>
</dbReference>
<reference evidence="2" key="1">
    <citation type="journal article" date="2018" name="Front. Microbiol.">
        <title>Establishment of a Molecular Serotyping Scheme and a Multiplexed Luminex-Based Array for Enterobacter aerogenes.</title>
        <authorList>
            <person name="Guo X."/>
            <person name="Wang M."/>
            <person name="Wang L."/>
            <person name="Wang Y."/>
            <person name="Chen T."/>
            <person name="Wu P."/>
            <person name="Chen M."/>
            <person name="Liu B."/>
            <person name="Feng L."/>
        </authorList>
    </citation>
    <scope>NUCLEOTIDE SEQUENCE</scope>
    <source>
        <strain evidence="2">G5310</strain>
    </source>
</reference>
<feature type="signal peptide" evidence="1">
    <location>
        <begin position="1"/>
        <end position="23"/>
    </location>
</feature>
<proteinExistence type="predicted"/>
<sequence>MKIYKKMITCITLLSLTISSAYSFEIGVGTHISHYPGDTEKYIHLMNEYGFTSFRDGISWNSVEAKKGEMSIPAKNVPLDDIYLKDDSTVTKNAMFILAYGNKNYTDNGRPKTKQQVDKFVDYATWVAQRYKGRVKYYEIWNEWLVHTGVKKGDTIPDDDIYLYLVEQSAKAIKKVDPNAIVIAGSLNPIYAGQVNWITKLVQRGFAKNIDGISIHPYTYYERKRPLLMEPSADMDVIDAFEKRISASAGRAIPIYITEMGYPTTSAIPGGVTQEQAAKYIYEYTALAKQRGYIKGVWWYDLIDDGLNQNNKEHNFGMFKQDLTPKSSAKLMRQFAPQLMSNGATVELNSQKEVIINNKGNSHTLETFSSK</sequence>
<accession>A0A346NT66</accession>
<name>A0A346NT66_KLEAE</name>
<protein>
    <submittedName>
        <fullName evidence="2">Uncharacterized protein</fullName>
    </submittedName>
</protein>
<keyword evidence="1" id="KW-0732">Signal</keyword>
<dbReference type="AlphaFoldDB" id="A0A346NT66"/>
<evidence type="ECO:0000313" key="2">
    <source>
        <dbReference type="EMBL" id="AXR70459.1"/>
    </source>
</evidence>
<dbReference type="Gene3D" id="3.20.20.80">
    <property type="entry name" value="Glycosidases"/>
    <property type="match status" value="1"/>
</dbReference>
<dbReference type="InterPro" id="IPR051923">
    <property type="entry name" value="Glycosyl_Hydrolase_39"/>
</dbReference>
<dbReference type="InterPro" id="IPR017853">
    <property type="entry name" value="GH"/>
</dbReference>